<feature type="transmembrane region" description="Helical" evidence="2">
    <location>
        <begin position="121"/>
        <end position="145"/>
    </location>
</feature>
<keyword evidence="4" id="KW-1185">Reference proteome</keyword>
<dbReference type="RefSeq" id="WP_086566793.1">
    <property type="nucleotide sequence ID" value="NZ_JAFMOF010000002.1"/>
</dbReference>
<evidence type="ECO:0008006" key="5">
    <source>
        <dbReference type="Google" id="ProtNLM"/>
    </source>
</evidence>
<gene>
    <name evidence="3" type="ORF">J1792_15740</name>
</gene>
<dbReference type="AlphaFoldDB" id="A0A939FP17"/>
<evidence type="ECO:0000256" key="1">
    <source>
        <dbReference type="SAM" id="MobiDB-lite"/>
    </source>
</evidence>
<feature type="transmembrane region" description="Helical" evidence="2">
    <location>
        <begin position="43"/>
        <end position="68"/>
    </location>
</feature>
<feature type="transmembrane region" description="Helical" evidence="2">
    <location>
        <begin position="74"/>
        <end position="93"/>
    </location>
</feature>
<accession>A0A939FP17</accession>
<evidence type="ECO:0000313" key="3">
    <source>
        <dbReference type="EMBL" id="MBO0654171.1"/>
    </source>
</evidence>
<feature type="region of interest" description="Disordered" evidence="1">
    <location>
        <begin position="1"/>
        <end position="33"/>
    </location>
</feature>
<dbReference type="EMBL" id="JAFMOF010000002">
    <property type="protein sequence ID" value="MBO0654171.1"/>
    <property type="molecule type" value="Genomic_DNA"/>
</dbReference>
<keyword evidence="2" id="KW-0472">Membrane</keyword>
<comment type="caution">
    <text evidence="3">The sequence shown here is derived from an EMBL/GenBank/DDBJ whole genome shotgun (WGS) entry which is preliminary data.</text>
</comment>
<name>A0A939FP17_9ACTN</name>
<keyword evidence="2" id="KW-0812">Transmembrane</keyword>
<proteinExistence type="predicted"/>
<evidence type="ECO:0000256" key="2">
    <source>
        <dbReference type="SAM" id="Phobius"/>
    </source>
</evidence>
<protein>
    <recommendedName>
        <fullName evidence="5">Transmembrane protein</fullName>
    </recommendedName>
</protein>
<keyword evidence="2" id="KW-1133">Transmembrane helix</keyword>
<reference evidence="3" key="1">
    <citation type="submission" date="2021-03" db="EMBL/GenBank/DDBJ databases">
        <title>Streptomyces strains.</title>
        <authorList>
            <person name="Lund M.B."/>
            <person name="Toerring T."/>
        </authorList>
    </citation>
    <scope>NUCLEOTIDE SEQUENCE</scope>
    <source>
        <strain evidence="3">JCM 4242</strain>
    </source>
</reference>
<dbReference type="Proteomes" id="UP000664781">
    <property type="component" value="Unassembled WGS sequence"/>
</dbReference>
<evidence type="ECO:0000313" key="4">
    <source>
        <dbReference type="Proteomes" id="UP000664781"/>
    </source>
</evidence>
<feature type="compositionally biased region" description="Pro residues" evidence="1">
    <location>
        <begin position="7"/>
        <end position="26"/>
    </location>
</feature>
<organism evidence="3 4">
    <name type="scientific">Streptomyces triculaminicus</name>
    <dbReference type="NCBI Taxonomy" id="2816232"/>
    <lineage>
        <taxon>Bacteria</taxon>
        <taxon>Bacillati</taxon>
        <taxon>Actinomycetota</taxon>
        <taxon>Actinomycetes</taxon>
        <taxon>Kitasatosporales</taxon>
        <taxon>Streptomycetaceae</taxon>
        <taxon>Streptomyces</taxon>
    </lineage>
</organism>
<sequence>MDHRPTYPAPPGMPYAPPPAPVPEPASAPTGRRRRFRVPKPDFDALFANKGLLLGLLLFPFLVVVAFLAQFLELLYYAGWTVYAIVMSPYWSVRALWHAFGPATTPQELTRRAEARATVKAAFGCLGILLILAVVVLGIMIWIGLKQNLTEAAGGRAGTGADGGRLRQTACQADALQCFHAYRDVPGEPGE</sequence>